<protein>
    <submittedName>
        <fullName evidence="2">Uncharacterized protein</fullName>
    </submittedName>
</protein>
<keyword evidence="1" id="KW-1133">Transmembrane helix</keyword>
<reference evidence="2 3" key="1">
    <citation type="submission" date="2020-08" db="EMBL/GenBank/DDBJ databases">
        <title>Sequencing the genomes of 1000 actinobacteria strains.</title>
        <authorList>
            <person name="Klenk H.-P."/>
        </authorList>
    </citation>
    <scope>NUCLEOTIDE SEQUENCE [LARGE SCALE GENOMIC DNA]</scope>
    <source>
        <strain evidence="2 3">DSM 44598</strain>
    </source>
</reference>
<keyword evidence="1" id="KW-0472">Membrane</keyword>
<evidence type="ECO:0000313" key="3">
    <source>
        <dbReference type="Proteomes" id="UP000579647"/>
    </source>
</evidence>
<comment type="caution">
    <text evidence="2">The sequence shown here is derived from an EMBL/GenBank/DDBJ whole genome shotgun (WGS) entry which is preliminary data.</text>
</comment>
<dbReference type="EMBL" id="JACHDO010000001">
    <property type="protein sequence ID" value="MBB5491556.1"/>
    <property type="molecule type" value="Genomic_DNA"/>
</dbReference>
<evidence type="ECO:0000313" key="2">
    <source>
        <dbReference type="EMBL" id="MBB5491556.1"/>
    </source>
</evidence>
<feature type="transmembrane region" description="Helical" evidence="1">
    <location>
        <begin position="88"/>
        <end position="107"/>
    </location>
</feature>
<name>A0A840WJ30_9ACTN</name>
<organism evidence="2 3">
    <name type="scientific">Nocardiopsis metallicus</name>
    <dbReference type="NCBI Taxonomy" id="179819"/>
    <lineage>
        <taxon>Bacteria</taxon>
        <taxon>Bacillati</taxon>
        <taxon>Actinomycetota</taxon>
        <taxon>Actinomycetes</taxon>
        <taxon>Streptosporangiales</taxon>
        <taxon>Nocardiopsidaceae</taxon>
        <taxon>Nocardiopsis</taxon>
    </lineage>
</organism>
<gene>
    <name evidence="2" type="ORF">HNR07_002693</name>
</gene>
<keyword evidence="3" id="KW-1185">Reference proteome</keyword>
<dbReference type="RefSeq" id="WP_184365222.1">
    <property type="nucleotide sequence ID" value="NZ_BAAAKM010000152.1"/>
</dbReference>
<sequence>MDPNTTAERTRNPTWLLLLRIAVGASLAALLWEFVTAGQLITYNMDALPLHYGGAFAVHAASGVQLLAAILVWRLPGAGSPGGPGHDRLVAVVSLLAFVVGFPQAAVGTYGPLQAHVPLAMLLVALVVWSAVLVFSRRRTG</sequence>
<feature type="transmembrane region" description="Helical" evidence="1">
    <location>
        <begin position="12"/>
        <end position="32"/>
    </location>
</feature>
<accession>A0A840WJ30</accession>
<proteinExistence type="predicted"/>
<feature type="transmembrane region" description="Helical" evidence="1">
    <location>
        <begin position="52"/>
        <end position="76"/>
    </location>
</feature>
<evidence type="ECO:0000256" key="1">
    <source>
        <dbReference type="SAM" id="Phobius"/>
    </source>
</evidence>
<dbReference type="Proteomes" id="UP000579647">
    <property type="component" value="Unassembled WGS sequence"/>
</dbReference>
<keyword evidence="1" id="KW-0812">Transmembrane</keyword>
<dbReference type="AlphaFoldDB" id="A0A840WJ30"/>
<feature type="transmembrane region" description="Helical" evidence="1">
    <location>
        <begin position="113"/>
        <end position="135"/>
    </location>
</feature>